<dbReference type="PATRIC" id="fig|381306.5.peg.13"/>
<dbReference type="AlphaFoldDB" id="A0A0P9CA67"/>
<accession>A0A0P9CA67</accession>
<proteinExistence type="predicted"/>
<keyword evidence="2" id="KW-1185">Reference proteome</keyword>
<dbReference type="RefSeq" id="WP_054965898.1">
    <property type="nucleotide sequence ID" value="NZ_FMUN01000003.1"/>
</dbReference>
<name>A0A0P9CA67_9GAMM</name>
<organism evidence="1 2">
    <name type="scientific">Thiohalorhabdus denitrificans</name>
    <dbReference type="NCBI Taxonomy" id="381306"/>
    <lineage>
        <taxon>Bacteria</taxon>
        <taxon>Pseudomonadati</taxon>
        <taxon>Pseudomonadota</taxon>
        <taxon>Gammaproteobacteria</taxon>
        <taxon>Thiohalorhabdales</taxon>
        <taxon>Thiohalorhabdaceae</taxon>
        <taxon>Thiohalorhabdus</taxon>
    </lineage>
</organism>
<reference evidence="2" key="1">
    <citation type="submission" date="2016-10" db="EMBL/GenBank/DDBJ databases">
        <authorList>
            <person name="Varghese N."/>
        </authorList>
    </citation>
    <scope>NUCLEOTIDE SEQUENCE [LARGE SCALE GENOMIC DNA]</scope>
    <source>
        <strain evidence="2">HL 19</strain>
    </source>
</reference>
<sequence length="408" mass="46224">MNANPAFLTWIDLTASDRDKVRRVLDLFNEQGTIDELGLGPIRDFLSDALFPGTSVLHTRLRYVLFIPWLYRQLEARPSQVRDVAAEARALELRLVDALKNFGDQEGIIGAYAGSSLSRLPSQAYWSALVRWGIFDPNQSQSWYFRRFRELASPAPVGHSDDTGVAQDREETWNPHLPDPPDDLLESASFDLTAEEAEFVRGCIEANVPHSLLAWLVREGAKDLGSVPWLWQIPGRPNLPARLEEVVEMGRRFSLHLEGAPLLYNLVLAETRKKRYGDPQGREQAGIEKYEQALAEWAGREAQEAQFDPEALWDLGARHGAPIKAPLKRFVERWTYGVAAVGPHEVAESEALRDLVEQRERALKGPRARLVNESRLLDWRGDVGVGRMDFRWPQVRTLLTDLHEGLAR</sequence>
<evidence type="ECO:0000313" key="2">
    <source>
        <dbReference type="Proteomes" id="UP000183104"/>
    </source>
</evidence>
<dbReference type="InterPro" id="IPR045941">
    <property type="entry name" value="DUF6361"/>
</dbReference>
<dbReference type="OrthoDB" id="1825624at2"/>
<dbReference type="Proteomes" id="UP000183104">
    <property type="component" value="Unassembled WGS sequence"/>
</dbReference>
<dbReference type="Pfam" id="PF19888">
    <property type="entry name" value="DUF6361"/>
    <property type="match status" value="1"/>
</dbReference>
<evidence type="ECO:0000313" key="1">
    <source>
        <dbReference type="EMBL" id="SCY08768.1"/>
    </source>
</evidence>
<dbReference type="STRING" id="381306.AN478_06945"/>
<protein>
    <submittedName>
        <fullName evidence="1">Uncharacterized protein</fullName>
    </submittedName>
</protein>
<dbReference type="EMBL" id="FMUN01000003">
    <property type="protein sequence ID" value="SCY08768.1"/>
    <property type="molecule type" value="Genomic_DNA"/>
</dbReference>
<gene>
    <name evidence="1" type="ORF">SAMN05661077_1146</name>
</gene>